<feature type="region of interest" description="Disordered" evidence="3">
    <location>
        <begin position="428"/>
        <end position="448"/>
    </location>
</feature>
<organism evidence="4 5">
    <name type="scientific">Streptomyces dioscori</name>
    <dbReference type="NCBI Taxonomy" id="2109333"/>
    <lineage>
        <taxon>Bacteria</taxon>
        <taxon>Bacillati</taxon>
        <taxon>Actinomycetota</taxon>
        <taxon>Actinomycetes</taxon>
        <taxon>Kitasatosporales</taxon>
        <taxon>Streptomycetaceae</taxon>
        <taxon>Streptomyces</taxon>
        <taxon>Streptomyces aurantiacus group</taxon>
    </lineage>
</organism>
<comment type="similarity">
    <text evidence="1">Belongs to the CoA-transferase III family.</text>
</comment>
<proteinExistence type="inferred from homology"/>
<protein>
    <submittedName>
        <fullName evidence="4">CoA transferase</fullName>
    </submittedName>
</protein>
<dbReference type="InterPro" id="IPR050509">
    <property type="entry name" value="CoA-transferase_III"/>
</dbReference>
<dbReference type="GO" id="GO:0016740">
    <property type="term" value="F:transferase activity"/>
    <property type="evidence" value="ECO:0007669"/>
    <property type="project" value="UniProtKB-KW"/>
</dbReference>
<dbReference type="InterPro" id="IPR003673">
    <property type="entry name" value="CoA-Trfase_fam_III"/>
</dbReference>
<dbReference type="Gene3D" id="3.30.1540.10">
    <property type="entry name" value="formyl-coa transferase, domain 3"/>
    <property type="match status" value="2"/>
</dbReference>
<dbReference type="Proteomes" id="UP000240429">
    <property type="component" value="Unassembled WGS sequence"/>
</dbReference>
<evidence type="ECO:0000313" key="5">
    <source>
        <dbReference type="Proteomes" id="UP000240429"/>
    </source>
</evidence>
<keyword evidence="2 4" id="KW-0808">Transferase</keyword>
<dbReference type="AlphaFoldDB" id="A0A2P8PYF2"/>
<dbReference type="SUPFAM" id="SSF89796">
    <property type="entry name" value="CoA-transferase family III (CaiB/BaiF)"/>
    <property type="match status" value="2"/>
</dbReference>
<dbReference type="RefSeq" id="WP_107020719.1">
    <property type="nucleotide sequence ID" value="NZ_KZ679053.1"/>
</dbReference>
<reference evidence="4 5" key="1">
    <citation type="submission" date="2018-03" db="EMBL/GenBank/DDBJ databases">
        <title>Streptomyces dioscori sp. nov., a novel endophytic actinobacterium isolated from bulbil of Dioscorea bulbifera L.</title>
        <authorList>
            <person name="Zhikuan W."/>
        </authorList>
    </citation>
    <scope>NUCLEOTIDE SEQUENCE [LARGE SCALE GENOMIC DNA]</scope>
    <source>
        <strain evidence="4 5">A217</strain>
    </source>
</reference>
<dbReference type="InterPro" id="IPR023606">
    <property type="entry name" value="CoA-Trfase_III_dom_1_sf"/>
</dbReference>
<feature type="compositionally biased region" description="Polar residues" evidence="3">
    <location>
        <begin position="432"/>
        <end position="445"/>
    </location>
</feature>
<dbReference type="Gene3D" id="3.40.50.10540">
    <property type="entry name" value="Crotonobetainyl-coa:carnitine coa-transferase, domain 1"/>
    <property type="match status" value="2"/>
</dbReference>
<gene>
    <name evidence="4" type="ORF">C6Y14_33930</name>
</gene>
<dbReference type="Pfam" id="PF02515">
    <property type="entry name" value="CoA_transf_3"/>
    <property type="match status" value="2"/>
</dbReference>
<name>A0A2P8PYF2_9ACTN</name>
<dbReference type="OrthoDB" id="9797653at2"/>
<dbReference type="InterPro" id="IPR044855">
    <property type="entry name" value="CoA-Trfase_III_dom3_sf"/>
</dbReference>
<evidence type="ECO:0000256" key="3">
    <source>
        <dbReference type="SAM" id="MobiDB-lite"/>
    </source>
</evidence>
<keyword evidence="5" id="KW-1185">Reference proteome</keyword>
<comment type="caution">
    <text evidence="4">The sequence shown here is derived from an EMBL/GenBank/DDBJ whole genome shotgun (WGS) entry which is preliminary data.</text>
</comment>
<dbReference type="EMBL" id="PYBJ01000027">
    <property type="protein sequence ID" value="PSM39022.1"/>
    <property type="molecule type" value="Genomic_DNA"/>
</dbReference>
<dbReference type="PANTHER" id="PTHR48228:SF6">
    <property type="entry name" value="L-CARNITINE COA-TRANSFERASE"/>
    <property type="match status" value="1"/>
</dbReference>
<accession>A0A2P8PYF2</accession>
<evidence type="ECO:0000313" key="4">
    <source>
        <dbReference type="EMBL" id="PSM39022.1"/>
    </source>
</evidence>
<evidence type="ECO:0000256" key="2">
    <source>
        <dbReference type="ARBA" id="ARBA00022679"/>
    </source>
</evidence>
<sequence length="880" mass="98120">MSYALHEGITWPGDLPDKELREHFAFLGRLRVLEVGDELGEYCGKVLAGLGADVVRVEPPGGAKTRTYGPFLDDEPHPDRSLHFWHHNLGKRSIVLDLDSETDQERFRTLAAQADVVLDSTPRNHLLERGLGYDALRQVRPDLIHARISPFGDIGPWRDYEGSDLVHLALGGVMMNCGYDPDPANGYDTPPIAPQMWQAYYIAGEMAAMSILAALTYRLHTGRGQALSTSVHQAVSQNTETDLPDWIYLKQVHRRVTCRHSTTSARSPSIAQTKDGRYVLPYRTYVRSQGDEWDATVELLRTYGFEADLDDPKYATDYRNSDEARDRLAHQVNLLLGQTLFERDVWRDAQALNLPWTPVRRPEENATDEHWLQRGAFFDVHHPELDRTFLYTGGKWVTEEFEWPRGPRPPLVGEHTDEIEAEWNRGRPQQRPAYTSPRNETTVTSPHGKPFALSGVRVVDMSWMLASAGAGRFLAASGADVIKVEHISRPDRMRFSPLGACPPGGRAERDAAVDALPTPVYTGDDGSPNRSGSFMEINSGKRSLSLNLKHPESRKILEDLIRDADMVLEGFSPGTMTRMGLGYDRLRELNPRIIYVQQSGLGERGSYGKVRTFGPSAQAISGISDMSGLPAPFPPAGIGYSYLDWFGAYNMSTAILAALYRRDVTGLGCHIDASQGETGLYLTGTAILDKTANGRDWARYGNASPYKKAAPHGAFPTRGDDRWLALASFTDAHWYGVTDVLGIEELRDDHRFTRLVDRIENADALHGYLAEVTRNWDGFELMHELQARGVPAGVCQTAEDRHESDPQLDALGWQVELEQSELGRWPVKEHPTWFSETPTYIGGRYGRSGPSYGEDTDQVLKELAGLDAARIAELRADGAL</sequence>
<dbReference type="PANTHER" id="PTHR48228">
    <property type="entry name" value="SUCCINYL-COA--D-CITRAMALATE COA-TRANSFERASE"/>
    <property type="match status" value="1"/>
</dbReference>
<evidence type="ECO:0000256" key="1">
    <source>
        <dbReference type="ARBA" id="ARBA00008383"/>
    </source>
</evidence>